<feature type="region of interest" description="Disordered" evidence="8">
    <location>
        <begin position="182"/>
        <end position="220"/>
    </location>
</feature>
<protein>
    <recommendedName>
        <fullName evidence="7">Diacylglycerol kinase</fullName>
        <shortName evidence="7">DAG kinase</shortName>
        <ecNumber evidence="7">2.7.1.107</ecNumber>
    </recommendedName>
</protein>
<feature type="region of interest" description="Disordered" evidence="8">
    <location>
        <begin position="233"/>
        <end position="314"/>
    </location>
</feature>
<evidence type="ECO:0000313" key="11">
    <source>
        <dbReference type="Proteomes" id="UP001303046"/>
    </source>
</evidence>
<dbReference type="Pfam" id="PF00781">
    <property type="entry name" value="DAGK_cat"/>
    <property type="match status" value="1"/>
</dbReference>
<feature type="compositionally biased region" description="Basic and acidic residues" evidence="8">
    <location>
        <begin position="1"/>
        <end position="14"/>
    </location>
</feature>
<dbReference type="CDD" id="cd20802">
    <property type="entry name" value="C1_DGK_typeIV_rpt1"/>
    <property type="match status" value="1"/>
</dbReference>
<dbReference type="InterPro" id="IPR037607">
    <property type="entry name" value="DGK"/>
</dbReference>
<dbReference type="Gene3D" id="3.40.50.10330">
    <property type="entry name" value="Probable inorganic polyphosphate/atp-NAD kinase, domain 1"/>
    <property type="match status" value="1"/>
</dbReference>
<dbReference type="Pfam" id="PF23578">
    <property type="entry name" value="DGKI"/>
    <property type="match status" value="1"/>
</dbReference>
<comment type="similarity">
    <text evidence="2 7">Belongs to the eukaryotic diacylglycerol kinase family.</text>
</comment>
<dbReference type="Gene3D" id="2.60.200.40">
    <property type="match status" value="1"/>
</dbReference>
<accession>A0ABR1CF84</accession>
<evidence type="ECO:0000256" key="3">
    <source>
        <dbReference type="ARBA" id="ARBA00022679"/>
    </source>
</evidence>
<evidence type="ECO:0000256" key="5">
    <source>
        <dbReference type="ARBA" id="ARBA00022777"/>
    </source>
</evidence>
<feature type="domain" description="DAGKc" evidence="9">
    <location>
        <begin position="563"/>
        <end position="700"/>
    </location>
</feature>
<dbReference type="SMART" id="SM00046">
    <property type="entry name" value="DAGKc"/>
    <property type="match status" value="1"/>
</dbReference>
<evidence type="ECO:0000256" key="7">
    <source>
        <dbReference type="RuleBase" id="RU361128"/>
    </source>
</evidence>
<keyword evidence="4 7" id="KW-0547">Nucleotide-binding</keyword>
<comment type="catalytic activity">
    <reaction evidence="1 7">
        <text>a 1,2-diacyl-sn-glycerol + ATP = a 1,2-diacyl-sn-glycero-3-phosphate + ADP + H(+)</text>
        <dbReference type="Rhea" id="RHEA:10272"/>
        <dbReference type="ChEBI" id="CHEBI:15378"/>
        <dbReference type="ChEBI" id="CHEBI:17815"/>
        <dbReference type="ChEBI" id="CHEBI:30616"/>
        <dbReference type="ChEBI" id="CHEBI:58608"/>
        <dbReference type="ChEBI" id="CHEBI:456216"/>
        <dbReference type="EC" id="2.7.1.107"/>
    </reaction>
</comment>
<dbReference type="CDD" id="cd20855">
    <property type="entry name" value="C1_DGK_typeIV_rpt2"/>
    <property type="match status" value="1"/>
</dbReference>
<dbReference type="PROSITE" id="PS50146">
    <property type="entry name" value="DAGK"/>
    <property type="match status" value="1"/>
</dbReference>
<feature type="compositionally biased region" description="Low complexity" evidence="8">
    <location>
        <begin position="201"/>
        <end position="220"/>
    </location>
</feature>
<feature type="region of interest" description="Disordered" evidence="8">
    <location>
        <begin position="1"/>
        <end position="111"/>
    </location>
</feature>
<dbReference type="PANTHER" id="PTHR11255">
    <property type="entry name" value="DIACYLGLYCEROL KINASE"/>
    <property type="match status" value="1"/>
</dbReference>
<keyword evidence="6 7" id="KW-0067">ATP-binding</keyword>
<evidence type="ECO:0000313" key="10">
    <source>
        <dbReference type="EMBL" id="KAK6736505.1"/>
    </source>
</evidence>
<evidence type="ECO:0000256" key="6">
    <source>
        <dbReference type="ARBA" id="ARBA00022840"/>
    </source>
</evidence>
<gene>
    <name evidence="10" type="primary">Necator_chrII.g7078</name>
    <name evidence="10" type="ORF">RB195_019285</name>
</gene>
<dbReference type="InterPro" id="IPR000756">
    <property type="entry name" value="Diacylglycerol_kin_accessory"/>
</dbReference>
<dbReference type="InterPro" id="IPR017438">
    <property type="entry name" value="ATP-NAD_kinase_N"/>
</dbReference>
<evidence type="ECO:0000259" key="9">
    <source>
        <dbReference type="PROSITE" id="PS50146"/>
    </source>
</evidence>
<feature type="compositionally biased region" description="Basic residues" evidence="8">
    <location>
        <begin position="31"/>
        <end position="40"/>
    </location>
</feature>
<feature type="compositionally biased region" description="Basic and acidic residues" evidence="8">
    <location>
        <begin position="94"/>
        <end position="111"/>
    </location>
</feature>
<feature type="compositionally biased region" description="Basic and acidic residues" evidence="8">
    <location>
        <begin position="41"/>
        <end position="50"/>
    </location>
</feature>
<dbReference type="InterPro" id="IPR001206">
    <property type="entry name" value="Diacylglycerol_kinase_cat_dom"/>
</dbReference>
<keyword evidence="3 7" id="KW-0808">Transferase</keyword>
<proteinExistence type="inferred from homology"/>
<dbReference type="EMBL" id="JAVFWL010000002">
    <property type="protein sequence ID" value="KAK6736505.1"/>
    <property type="molecule type" value="Genomic_DNA"/>
</dbReference>
<reference evidence="10 11" key="1">
    <citation type="submission" date="2023-08" db="EMBL/GenBank/DDBJ databases">
        <title>A Necator americanus chromosomal reference genome.</title>
        <authorList>
            <person name="Ilik V."/>
            <person name="Petrzelkova K.J."/>
            <person name="Pardy F."/>
            <person name="Fuh T."/>
            <person name="Niatou-Singa F.S."/>
            <person name="Gouil Q."/>
            <person name="Baker L."/>
            <person name="Ritchie M.E."/>
            <person name="Jex A.R."/>
            <person name="Gazzola D."/>
            <person name="Li H."/>
            <person name="Toshio Fujiwara R."/>
            <person name="Zhan B."/>
            <person name="Aroian R.V."/>
            <person name="Pafco B."/>
            <person name="Schwarz E.M."/>
        </authorList>
    </citation>
    <scope>NUCLEOTIDE SEQUENCE [LARGE SCALE GENOMIC DNA]</scope>
    <source>
        <strain evidence="10 11">Aroian</strain>
        <tissue evidence="10">Whole animal</tissue>
    </source>
</reference>
<sequence>MMLTLRKDSNDVFHVRHQVPSTKRTQSDKERKKKEKHGRRERSQETEERRKRTGRKLSEALWSPKQMLLRRKKPLGPSLSWEPERLDAVGSTEARSRIHSDGSDGSENERLKHGDCIEEPRFELELLCGHCALVAAHRRELLKTEIESAVKLLARRLGSGRTWQGTTKVPLQGMPNIVVSSISSDEDELTPERNTSSERGSSLQTSETSSPCSSASASPQVQRCDNDIILVDSQSSQDQSPPRLLMPPALLSPYPDSASPPRSNSVDLSTLRRDIELLSISSGDSATESEFEPPTPAESVRTTRSKSHDPACPGSVLRRPSRIEYLSELFRKALAKSPVVRRTAVEQESRTVNKHRTSRYWLDEQIHPSEHIWLPSSGPGSSTSVDSECYVGEKDCRKVGEKRRCAACHVVAHTSCFPLLSKLNLNCKMTFYDHTLKKQSQKEANDSLSMHHWVHKWRHEGRCTKCGKSFQQKMFNFQQKEKKETMAVACSWCKDSYHLKNCFTKEKLEERCDRGQLREMVVPPNWILRLPTRHRNKHKQNTNRQSKRPTRQFIVKPNDWSAGPSQPLLVFVNPKSGGNKGSKALHTLCWLLNPRQVFDITSLKGPKFGLEVYRKIITQLRLLVCGGDGTVGWVLQTLDNLNWPTYPPMAIMPLGTGNDLARCMGWGGVFSDEPMSQLLQAVLRETTVTHLDRWNVDVEPNESSPLDSTDELSDAVQSSLPLTVMNNYFSIGADAHVALQFHHSRSANPQMLNSRLKNRIAYGGLGTIDLFKRSWKDLSEYIYLECDGVDLTPRIKELKLHCILFQNITYYAGGTIPWGNDSIGDFVKPSCCDGLLEVLGFTTATLAALQMGGKGERLAQCSTVKVITLKPIPMQVDGEPCLLAPSHIRLNFHSKVPMLRREKKTNCTPNLMRRNTRNYHKDSQASVQSTSLIMQLPVIVVGRHDYDTYKDAFERLKDTAFEIGVINMDSESDLSTAREVVQKLLLDHPCLPYDSGREWRFLDYVTNAEEGTFRVSRAQEHVNSISDICNPDDCLLILDDAFPSITNRSAGMDANLMYAPPAAVQQPQRTLMQRRISETLRIVLSSDAQETHLLCCAGDRCSKFIDLWMTYDGDAEAIGRGGSRSGPGPGCTVGAVELPTQAPEFSGKSSSRCEGCVIVQQANVVELRVLLADLVGQSLQLSAVEIGSNCRVVRQQFETIDSMNSPSDAQHDLLLMDFTFHERIRHFIASAPRTFVGVVDVEDPFFISSDNGVQPVESAASGEQLNTHVQASSAVVVAQCMWEPLTSFFTIPRDRSPLLTVGSDQRRLAAKHRTPSYKCCSVRFFTPSNYISAGRPERGSSSSFLFPA</sequence>
<dbReference type="InterPro" id="IPR016064">
    <property type="entry name" value="NAD/diacylglycerol_kinase_sf"/>
</dbReference>
<evidence type="ECO:0000256" key="8">
    <source>
        <dbReference type="SAM" id="MobiDB-lite"/>
    </source>
</evidence>
<dbReference type="EC" id="2.7.1.107" evidence="7"/>
<keyword evidence="11" id="KW-1185">Reference proteome</keyword>
<keyword evidence="5 7" id="KW-0418">Kinase</keyword>
<dbReference type="InterPro" id="IPR056383">
    <property type="entry name" value="DGKI-like_dom"/>
</dbReference>
<dbReference type="Pfam" id="PF00609">
    <property type="entry name" value="DAGK_acc"/>
    <property type="match status" value="1"/>
</dbReference>
<evidence type="ECO:0000256" key="1">
    <source>
        <dbReference type="ARBA" id="ARBA00001383"/>
    </source>
</evidence>
<dbReference type="PANTHER" id="PTHR11255:SF80">
    <property type="entry name" value="EYE-SPECIFIC DIACYLGLYCEROL KINASE"/>
    <property type="match status" value="1"/>
</dbReference>
<name>A0ABR1CF84_NECAM</name>
<comment type="caution">
    <text evidence="10">The sequence shown here is derived from an EMBL/GenBank/DDBJ whole genome shotgun (WGS) entry which is preliminary data.</text>
</comment>
<feature type="compositionally biased region" description="Polar residues" evidence="8">
    <location>
        <begin position="279"/>
        <end position="288"/>
    </location>
</feature>
<evidence type="ECO:0000256" key="2">
    <source>
        <dbReference type="ARBA" id="ARBA00009280"/>
    </source>
</evidence>
<dbReference type="Proteomes" id="UP001303046">
    <property type="component" value="Unassembled WGS sequence"/>
</dbReference>
<dbReference type="SMART" id="SM00045">
    <property type="entry name" value="DAGKa"/>
    <property type="match status" value="1"/>
</dbReference>
<organism evidence="10 11">
    <name type="scientific">Necator americanus</name>
    <name type="common">Human hookworm</name>
    <dbReference type="NCBI Taxonomy" id="51031"/>
    <lineage>
        <taxon>Eukaryota</taxon>
        <taxon>Metazoa</taxon>
        <taxon>Ecdysozoa</taxon>
        <taxon>Nematoda</taxon>
        <taxon>Chromadorea</taxon>
        <taxon>Rhabditida</taxon>
        <taxon>Rhabditina</taxon>
        <taxon>Rhabditomorpha</taxon>
        <taxon>Strongyloidea</taxon>
        <taxon>Ancylostomatidae</taxon>
        <taxon>Bunostominae</taxon>
        <taxon>Necator</taxon>
    </lineage>
</organism>
<evidence type="ECO:0000256" key="4">
    <source>
        <dbReference type="ARBA" id="ARBA00022741"/>
    </source>
</evidence>
<dbReference type="SUPFAM" id="SSF111331">
    <property type="entry name" value="NAD kinase/diacylglycerol kinase-like"/>
    <property type="match status" value="1"/>
</dbReference>